<evidence type="ECO:0000313" key="2">
    <source>
        <dbReference type="EMBL" id="CEM12870.1"/>
    </source>
</evidence>
<dbReference type="VEuPathDB" id="CryptoDB:Vbra_15467"/>
<name>A0A0G4FHG7_VITBC</name>
<organism evidence="2 3">
    <name type="scientific">Vitrella brassicaformis (strain CCMP3155)</name>
    <dbReference type="NCBI Taxonomy" id="1169540"/>
    <lineage>
        <taxon>Eukaryota</taxon>
        <taxon>Sar</taxon>
        <taxon>Alveolata</taxon>
        <taxon>Colpodellida</taxon>
        <taxon>Vitrellaceae</taxon>
        <taxon>Vitrella</taxon>
    </lineage>
</organism>
<evidence type="ECO:0000256" key="1">
    <source>
        <dbReference type="SAM" id="SignalP"/>
    </source>
</evidence>
<dbReference type="OrthoDB" id="3510at2759"/>
<sequence>MRFVLVLLLGVASVLCARLQGSQLNEGQVLTVAPRDSDRFDTKAVAAPRVFFDSRRVLWVMYYYGKSFKFIEKHPDVTPLPTGYVGLAESADGIAWRRLDGPGEGGSVLAPATKKGAWDSAHVGVGDVMLSDDGKSKYTMYYFGGSLNDGLPSPSNASNTICGFPLRIGVATSTDGLNWRRARKPLLELAPSEKGWSGEGWPQFVQLNETTSLLYYHSQANFSAPFVVTAAIHQGKRGKWKRLDYPLLGAGPEGTYYSRGVGTRWVVANPNYNASSPAANLSDAGRALTLSTSQWWMFGESVAPSPNEHTISLFGSRDGFSWGSLYTLPVLMPRIGVKGAADSRFVGTPNAVVRNEGKEVWLYYVAVRQGEAEDPFDVKETPFSIGLAICKIDGDKIDCERVPSPLVPQTE</sequence>
<feature type="chain" id="PRO_5005189326" description="Glycosyl hydrolase family 32 N-terminal domain-containing protein" evidence="1">
    <location>
        <begin position="17"/>
        <end position="411"/>
    </location>
</feature>
<dbReference type="Gene3D" id="2.115.10.20">
    <property type="entry name" value="Glycosyl hydrolase domain, family 43"/>
    <property type="match status" value="2"/>
</dbReference>
<evidence type="ECO:0000313" key="3">
    <source>
        <dbReference type="Proteomes" id="UP000041254"/>
    </source>
</evidence>
<feature type="signal peptide" evidence="1">
    <location>
        <begin position="1"/>
        <end position="16"/>
    </location>
</feature>
<protein>
    <recommendedName>
        <fullName evidence="4">Glycosyl hydrolase family 32 N-terminal domain-containing protein</fullName>
    </recommendedName>
</protein>
<dbReference type="SUPFAM" id="SSF75005">
    <property type="entry name" value="Arabinanase/levansucrase/invertase"/>
    <property type="match status" value="1"/>
</dbReference>
<reference evidence="2 3" key="1">
    <citation type="submission" date="2014-11" db="EMBL/GenBank/DDBJ databases">
        <authorList>
            <person name="Zhu J."/>
            <person name="Qi W."/>
            <person name="Song R."/>
        </authorList>
    </citation>
    <scope>NUCLEOTIDE SEQUENCE [LARGE SCALE GENOMIC DNA]</scope>
</reference>
<dbReference type="PANTHER" id="PTHR35279:SF4">
    <property type="entry name" value="GLYCOSYL HYDROLASE FAMILY 32 N-TERMINAL DOMAIN-CONTAINING PROTEIN"/>
    <property type="match status" value="1"/>
</dbReference>
<accession>A0A0G4FHG7</accession>
<dbReference type="InterPro" id="IPR023296">
    <property type="entry name" value="Glyco_hydro_beta-prop_sf"/>
</dbReference>
<dbReference type="Proteomes" id="UP000041254">
    <property type="component" value="Unassembled WGS sequence"/>
</dbReference>
<keyword evidence="3" id="KW-1185">Reference proteome</keyword>
<gene>
    <name evidence="2" type="ORF">Vbra_15467</name>
</gene>
<dbReference type="InParanoid" id="A0A0G4FHG7"/>
<proteinExistence type="predicted"/>
<dbReference type="PANTHER" id="PTHR35279">
    <property type="match status" value="1"/>
</dbReference>
<dbReference type="AlphaFoldDB" id="A0A0G4FHG7"/>
<evidence type="ECO:0008006" key="4">
    <source>
        <dbReference type="Google" id="ProtNLM"/>
    </source>
</evidence>
<dbReference type="STRING" id="1169540.A0A0G4FHG7"/>
<keyword evidence="1" id="KW-0732">Signal</keyword>
<dbReference type="EMBL" id="CDMY01000438">
    <property type="protein sequence ID" value="CEM12870.1"/>
    <property type="molecule type" value="Genomic_DNA"/>
</dbReference>